<evidence type="ECO:0000313" key="3">
    <source>
        <dbReference type="Proteomes" id="UP000612349"/>
    </source>
</evidence>
<dbReference type="OrthoDB" id="9777890at2"/>
<proteinExistence type="predicted"/>
<keyword evidence="3" id="KW-1185">Reference proteome</keyword>
<dbReference type="PANTHER" id="PTHR36451">
    <property type="entry name" value="PAPS-DEPENDENT SULFOTRANSFERASE STF3"/>
    <property type="match status" value="1"/>
</dbReference>
<protein>
    <submittedName>
        <fullName evidence="2">Sulfotransferase</fullName>
    </submittedName>
</protein>
<accession>A0A916ZAT2</accession>
<gene>
    <name evidence="2" type="ORF">GCM10010990_38460</name>
</gene>
<dbReference type="InterPro" id="IPR052736">
    <property type="entry name" value="Stf3_sulfotransferase"/>
</dbReference>
<feature type="region of interest" description="Disordered" evidence="1">
    <location>
        <begin position="1"/>
        <end position="20"/>
    </location>
</feature>
<dbReference type="SUPFAM" id="SSF52540">
    <property type="entry name" value="P-loop containing nucleoside triphosphate hydrolases"/>
    <property type="match status" value="1"/>
</dbReference>
<reference evidence="2" key="2">
    <citation type="submission" date="2020-09" db="EMBL/GenBank/DDBJ databases">
        <authorList>
            <person name="Sun Q."/>
            <person name="Zhou Y."/>
        </authorList>
    </citation>
    <scope>NUCLEOTIDE SEQUENCE</scope>
    <source>
        <strain evidence="2">CGMCC 1.15360</strain>
    </source>
</reference>
<evidence type="ECO:0000256" key="1">
    <source>
        <dbReference type="SAM" id="MobiDB-lite"/>
    </source>
</evidence>
<dbReference type="AlphaFoldDB" id="A0A916ZAT2"/>
<reference evidence="2" key="1">
    <citation type="journal article" date="2014" name="Int. J. Syst. Evol. Microbiol.">
        <title>Complete genome sequence of Corynebacterium casei LMG S-19264T (=DSM 44701T), isolated from a smear-ripened cheese.</title>
        <authorList>
            <consortium name="US DOE Joint Genome Institute (JGI-PGF)"/>
            <person name="Walter F."/>
            <person name="Albersmeier A."/>
            <person name="Kalinowski J."/>
            <person name="Ruckert C."/>
        </authorList>
    </citation>
    <scope>NUCLEOTIDE SEQUENCE</scope>
    <source>
        <strain evidence="2">CGMCC 1.15360</strain>
    </source>
</reference>
<dbReference type="RefSeq" id="WP_066770528.1">
    <property type="nucleotide sequence ID" value="NZ_BMIP01000017.1"/>
</dbReference>
<dbReference type="Pfam" id="PF13469">
    <property type="entry name" value="Sulfotransfer_3"/>
    <property type="match status" value="1"/>
</dbReference>
<dbReference type="EMBL" id="BMIP01000017">
    <property type="protein sequence ID" value="GGD84735.1"/>
    <property type="molecule type" value="Genomic_DNA"/>
</dbReference>
<dbReference type="Gene3D" id="3.40.50.300">
    <property type="entry name" value="P-loop containing nucleotide triphosphate hydrolases"/>
    <property type="match status" value="1"/>
</dbReference>
<dbReference type="PANTHER" id="PTHR36451:SF1">
    <property type="entry name" value="OMEGA-HYDROXY-BETA-DIHYDROMENAQUINONE-9 SULFOTRANSFERASE STF3"/>
    <property type="match status" value="1"/>
</dbReference>
<evidence type="ECO:0000313" key="2">
    <source>
        <dbReference type="EMBL" id="GGD84735.1"/>
    </source>
</evidence>
<organism evidence="2 3">
    <name type="scientific">Croceicoccus mobilis</name>
    <dbReference type="NCBI Taxonomy" id="1703339"/>
    <lineage>
        <taxon>Bacteria</taxon>
        <taxon>Pseudomonadati</taxon>
        <taxon>Pseudomonadota</taxon>
        <taxon>Alphaproteobacteria</taxon>
        <taxon>Sphingomonadales</taxon>
        <taxon>Erythrobacteraceae</taxon>
        <taxon>Croceicoccus</taxon>
    </lineage>
</organism>
<dbReference type="Proteomes" id="UP000612349">
    <property type="component" value="Unassembled WGS sequence"/>
</dbReference>
<dbReference type="InterPro" id="IPR027417">
    <property type="entry name" value="P-loop_NTPase"/>
</dbReference>
<sequence>MPNAAAKAQGRQSQWAPPPRPEWVERLNRLTGALDLGGLVPLAPEEMIATAMANTGLADFGSDDWREPYQALIHSLNNEANLNTTGRMLARADILRLLEGRLRVEKAYRDHPEIEDEIIDRPVFIVGQGRTGTSILQKLLGLDPENRTLMTWEAMFPAGEDSIAARIAKADAHFALWCGVAPQLERIHDWGGDEPIETILAESMSFQCPAWLNLIGLTPGYNTIITDDHRRRSLAYAKRVMKLSQWQRPGGRWVVKSPDASAYLPLVVEVFDGVRLIWPHRDPIRAMSSAVNMIGNFIWARSDVLPPSGVFDFMTDPQSSAARLSKPIAEIEGGIVPRGQLANIRYDELMSDPLGALESTYAQIGISLGDEGRKAIHDHFAQNPQSQRKPHRYDVGDRERIARERPFFAEYQDYFSVPSEL</sequence>
<name>A0A916ZAT2_9SPHN</name>
<comment type="caution">
    <text evidence="2">The sequence shown here is derived from an EMBL/GenBank/DDBJ whole genome shotgun (WGS) entry which is preliminary data.</text>
</comment>